<name>A0ABW3MSZ1_9MICO</name>
<reference evidence="3" key="1">
    <citation type="journal article" date="2019" name="Int. J. Syst. Evol. Microbiol.">
        <title>The Global Catalogue of Microorganisms (GCM) 10K type strain sequencing project: providing services to taxonomists for standard genome sequencing and annotation.</title>
        <authorList>
            <consortium name="The Broad Institute Genomics Platform"/>
            <consortium name="The Broad Institute Genome Sequencing Center for Infectious Disease"/>
            <person name="Wu L."/>
            <person name="Ma J."/>
        </authorList>
    </citation>
    <scope>NUCLEOTIDE SEQUENCE [LARGE SCALE GENOMIC DNA]</scope>
    <source>
        <strain evidence="3">CCUG 57508</strain>
    </source>
</reference>
<evidence type="ECO:0000313" key="3">
    <source>
        <dbReference type="Proteomes" id="UP001597046"/>
    </source>
</evidence>
<keyword evidence="3" id="KW-1185">Reference proteome</keyword>
<organism evidence="2 3">
    <name type="scientific">Terrabacter terrigena</name>
    <dbReference type="NCBI Taxonomy" id="574718"/>
    <lineage>
        <taxon>Bacteria</taxon>
        <taxon>Bacillati</taxon>
        <taxon>Actinomycetota</taxon>
        <taxon>Actinomycetes</taxon>
        <taxon>Micrococcales</taxon>
        <taxon>Intrasporangiaceae</taxon>
        <taxon>Terrabacter</taxon>
    </lineage>
</organism>
<proteinExistence type="predicted"/>
<feature type="compositionally biased region" description="Basic and acidic residues" evidence="1">
    <location>
        <begin position="16"/>
        <end position="25"/>
    </location>
</feature>
<dbReference type="RefSeq" id="WP_386051599.1">
    <property type="nucleotide sequence ID" value="NZ_JBHTKH010000002.1"/>
</dbReference>
<comment type="caution">
    <text evidence="2">The sequence shown here is derived from an EMBL/GenBank/DDBJ whole genome shotgun (WGS) entry which is preliminary data.</text>
</comment>
<dbReference type="PANTHER" id="PTHR40045">
    <property type="entry name" value="YCGG FAMILY PROTEIN"/>
    <property type="match status" value="1"/>
</dbReference>
<evidence type="ECO:0000256" key="1">
    <source>
        <dbReference type="SAM" id="MobiDB-lite"/>
    </source>
</evidence>
<protein>
    <submittedName>
        <fullName evidence="2">Guanitoxin biosynthesis heme-dependent pre-guanitoxin N-hydroxylase GntA</fullName>
    </submittedName>
</protein>
<dbReference type="EMBL" id="JBHTKH010000002">
    <property type="protein sequence ID" value="MFD1053822.1"/>
    <property type="molecule type" value="Genomic_DNA"/>
</dbReference>
<feature type="compositionally biased region" description="Polar residues" evidence="1">
    <location>
        <begin position="219"/>
        <end position="241"/>
    </location>
</feature>
<accession>A0ABW3MSZ1</accession>
<evidence type="ECO:0000313" key="2">
    <source>
        <dbReference type="EMBL" id="MFD1053822.1"/>
    </source>
</evidence>
<dbReference type="PANTHER" id="PTHR40045:SF1">
    <property type="entry name" value="YQCI_YCGG FAMILY PROTEIN"/>
    <property type="match status" value="1"/>
</dbReference>
<dbReference type="Pfam" id="PF08892">
    <property type="entry name" value="YqcI_YcgG"/>
    <property type="match status" value="1"/>
</dbReference>
<feature type="region of interest" description="Disordered" evidence="1">
    <location>
        <begin position="216"/>
        <end position="265"/>
    </location>
</feature>
<dbReference type="InterPro" id="IPR014988">
    <property type="entry name" value="Uncharacterised_YqcI/YcgG"/>
</dbReference>
<sequence>MQTQTHDGEPAAVLEGRPDASHDDGSLESTLDVLHAMDLEPAPEADVVRALELMVTHAEFPCLGAKSVFRRGGATHAVLDDMDAPDTPRVLLERLQAFADDIDGRDGFHSFIATFRRPCHDDEAAFESSLFELLQRLHDTDAELWARGVEADPNDPHFAFSAGGTAYFIVGLHPAASRVARRAPLATLVFNPHDQFEQLREEGRFDGMRTTIRRRDENLQGSLNPMVSDHGQSSEALQYSGRQHAPGWEPPLEVQPVTPDDKERR</sequence>
<dbReference type="Proteomes" id="UP001597046">
    <property type="component" value="Unassembled WGS sequence"/>
</dbReference>
<gene>
    <name evidence="2" type="primary">gntA</name>
    <name evidence="2" type="ORF">ACFQ2V_05830</name>
</gene>
<dbReference type="NCBIfam" id="NF041366">
    <property type="entry name" value="GntA_guanitoxin"/>
    <property type="match status" value="1"/>
</dbReference>
<feature type="region of interest" description="Disordered" evidence="1">
    <location>
        <begin position="1"/>
        <end position="26"/>
    </location>
</feature>